<evidence type="ECO:0000259" key="2">
    <source>
        <dbReference type="Pfam" id="PF00561"/>
    </source>
</evidence>
<evidence type="ECO:0000256" key="1">
    <source>
        <dbReference type="ARBA" id="ARBA00022801"/>
    </source>
</evidence>
<gene>
    <name evidence="3" type="ORF">JY651_44445</name>
</gene>
<dbReference type="EMBL" id="CP071090">
    <property type="protein sequence ID" value="QSQ22115.1"/>
    <property type="molecule type" value="Genomic_DNA"/>
</dbReference>
<sequence length="300" mass="33122">MSALPDFIARLLPFRSHFAPIRFGNGLVKMHFLDHGEGRPVLLLHGNPTWCFLWRKVMTGLEDRGLRLVAPDLIGLGLSDKPRALHEHTLRNHGQAVLELVERLDLRDVVLGVQDWGGPIGAWVAARSGGRVTGLVVLNTSVLKPHAYRATAFHRFSHVPLVSDAAFRLFNFPVPVLGRAQGDARSISGDVARAYAWPLRHVVDRAAPLAMARMVPDREDHPTVPELTDGDAWVRGFRGPAELVWGLRDPILARALKRHREALPHARVTETQAGHFLQEEVPDEIAAALRRVAGVESVAG</sequence>
<dbReference type="SUPFAM" id="SSF53474">
    <property type="entry name" value="alpha/beta-Hydrolases"/>
    <property type="match status" value="1"/>
</dbReference>
<dbReference type="InterPro" id="IPR000073">
    <property type="entry name" value="AB_hydrolase_1"/>
</dbReference>
<dbReference type="PANTHER" id="PTHR42977">
    <property type="entry name" value="HYDROLASE-RELATED"/>
    <property type="match status" value="1"/>
</dbReference>
<dbReference type="Pfam" id="PF00561">
    <property type="entry name" value="Abhydrolase_1"/>
    <property type="match status" value="1"/>
</dbReference>
<keyword evidence="1 3" id="KW-0378">Hydrolase</keyword>
<dbReference type="InterPro" id="IPR051340">
    <property type="entry name" value="Haloalkane_dehalogenase"/>
</dbReference>
<dbReference type="PRINTS" id="PR00412">
    <property type="entry name" value="EPOXHYDRLASE"/>
</dbReference>
<dbReference type="InterPro" id="IPR000639">
    <property type="entry name" value="Epox_hydrolase-like"/>
</dbReference>
<organism evidence="3 4">
    <name type="scientific">Pyxidicoccus parkwayensis</name>
    <dbReference type="NCBI Taxonomy" id="2813578"/>
    <lineage>
        <taxon>Bacteria</taxon>
        <taxon>Pseudomonadati</taxon>
        <taxon>Myxococcota</taxon>
        <taxon>Myxococcia</taxon>
        <taxon>Myxococcales</taxon>
        <taxon>Cystobacterineae</taxon>
        <taxon>Myxococcaceae</taxon>
        <taxon>Pyxidicoccus</taxon>
    </lineage>
</organism>
<protein>
    <submittedName>
        <fullName evidence="3">Alpha/beta fold hydrolase</fullName>
    </submittedName>
</protein>
<proteinExistence type="predicted"/>
<dbReference type="PANTHER" id="PTHR42977:SF3">
    <property type="entry name" value="AB HYDROLASE-1 DOMAIN-CONTAINING PROTEIN"/>
    <property type="match status" value="1"/>
</dbReference>
<dbReference type="InterPro" id="IPR029058">
    <property type="entry name" value="AB_hydrolase_fold"/>
</dbReference>
<keyword evidence="4" id="KW-1185">Reference proteome</keyword>
<evidence type="ECO:0000313" key="4">
    <source>
        <dbReference type="Proteomes" id="UP000662747"/>
    </source>
</evidence>
<accession>A0ABX7NTK0</accession>
<dbReference type="GO" id="GO:0016787">
    <property type="term" value="F:hydrolase activity"/>
    <property type="evidence" value="ECO:0007669"/>
    <property type="project" value="UniProtKB-KW"/>
</dbReference>
<feature type="domain" description="AB hydrolase-1" evidence="2">
    <location>
        <begin position="40"/>
        <end position="151"/>
    </location>
</feature>
<dbReference type="Gene3D" id="3.40.50.1820">
    <property type="entry name" value="alpha/beta hydrolase"/>
    <property type="match status" value="1"/>
</dbReference>
<evidence type="ECO:0000313" key="3">
    <source>
        <dbReference type="EMBL" id="QSQ22115.1"/>
    </source>
</evidence>
<name>A0ABX7NTK0_9BACT</name>
<dbReference type="Proteomes" id="UP000662747">
    <property type="component" value="Chromosome"/>
</dbReference>
<reference evidence="3 4" key="1">
    <citation type="submission" date="2021-02" db="EMBL/GenBank/DDBJ databases">
        <title>De Novo genome assembly of isolated myxobacteria.</title>
        <authorList>
            <person name="Stevens D.C."/>
        </authorList>
    </citation>
    <scope>NUCLEOTIDE SEQUENCE [LARGE SCALE GENOMIC DNA]</scope>
    <source>
        <strain evidence="4">SCPEA02</strain>
    </source>
</reference>